<evidence type="ECO:0000313" key="3">
    <source>
        <dbReference type="Proteomes" id="UP000441754"/>
    </source>
</evidence>
<organism evidence="2 3">
    <name type="scientific">Larkinella terrae</name>
    <dbReference type="NCBI Taxonomy" id="2025311"/>
    <lineage>
        <taxon>Bacteria</taxon>
        <taxon>Pseudomonadati</taxon>
        <taxon>Bacteroidota</taxon>
        <taxon>Cytophagia</taxon>
        <taxon>Cytophagales</taxon>
        <taxon>Spirosomataceae</taxon>
        <taxon>Larkinella</taxon>
    </lineage>
</organism>
<comment type="caution">
    <text evidence="2">The sequence shown here is derived from an EMBL/GenBank/DDBJ whole genome shotgun (WGS) entry which is preliminary data.</text>
</comment>
<feature type="signal peptide" evidence="1">
    <location>
        <begin position="1"/>
        <end position="20"/>
    </location>
</feature>
<dbReference type="EMBL" id="WJXZ01000007">
    <property type="protein sequence ID" value="MRS62396.1"/>
    <property type="molecule type" value="Genomic_DNA"/>
</dbReference>
<sequence>MKTVIASLLIAFCASTASFAGTTTNPTDDKVPFETSVIAFPAHMKLDVIVQNLEGANLTIRLVNEAGITQASQWLNKHEKAFRTRFDISALSDGVYKIIVTDGANTKTQEINISTNVPTPVTNRTISIE</sequence>
<dbReference type="AlphaFoldDB" id="A0A7K0ELM0"/>
<dbReference type="RefSeq" id="WP_154175773.1">
    <property type="nucleotide sequence ID" value="NZ_WJXZ01000007.1"/>
</dbReference>
<protein>
    <recommendedName>
        <fullName evidence="4">T9SS type A sorting domain-containing protein</fullName>
    </recommendedName>
</protein>
<gene>
    <name evidence="2" type="ORF">GJJ30_13935</name>
</gene>
<proteinExistence type="predicted"/>
<accession>A0A7K0ELM0</accession>
<keyword evidence="3" id="KW-1185">Reference proteome</keyword>
<evidence type="ECO:0008006" key="4">
    <source>
        <dbReference type="Google" id="ProtNLM"/>
    </source>
</evidence>
<feature type="chain" id="PRO_5029464238" description="T9SS type A sorting domain-containing protein" evidence="1">
    <location>
        <begin position="21"/>
        <end position="129"/>
    </location>
</feature>
<keyword evidence="1" id="KW-0732">Signal</keyword>
<evidence type="ECO:0000256" key="1">
    <source>
        <dbReference type="SAM" id="SignalP"/>
    </source>
</evidence>
<reference evidence="2 3" key="1">
    <citation type="journal article" date="2018" name="Antonie Van Leeuwenhoek">
        <title>Larkinella terrae sp. nov., isolated from soil on Jeju Island, South Korea.</title>
        <authorList>
            <person name="Ten L.N."/>
            <person name="Jeon J."/>
            <person name="Park S.J."/>
            <person name="Park S."/>
            <person name="Lee S.Y."/>
            <person name="Kim M.K."/>
            <person name="Jung H.Y."/>
        </authorList>
    </citation>
    <scope>NUCLEOTIDE SEQUENCE [LARGE SCALE GENOMIC DNA]</scope>
    <source>
        <strain evidence="2 3">KCTC 52001</strain>
    </source>
</reference>
<evidence type="ECO:0000313" key="2">
    <source>
        <dbReference type="EMBL" id="MRS62396.1"/>
    </source>
</evidence>
<name>A0A7K0ELM0_9BACT</name>
<dbReference type="Proteomes" id="UP000441754">
    <property type="component" value="Unassembled WGS sequence"/>
</dbReference>
<dbReference type="OrthoDB" id="959337at2"/>